<keyword evidence="1" id="KW-0732">Signal</keyword>
<dbReference type="AlphaFoldDB" id="A0AAJ4XEC0"/>
<evidence type="ECO:0000256" key="1">
    <source>
        <dbReference type="SAM" id="SignalP"/>
    </source>
</evidence>
<evidence type="ECO:0000313" key="2">
    <source>
        <dbReference type="EMBL" id="SNV60365.1"/>
    </source>
</evidence>
<reference evidence="2 3" key="1">
    <citation type="submission" date="2017-06" db="EMBL/GenBank/DDBJ databases">
        <authorList>
            <consortium name="Pathogen Informatics"/>
        </authorList>
    </citation>
    <scope>NUCLEOTIDE SEQUENCE [LARGE SCALE GENOMIC DNA]</scope>
    <source>
        <strain evidence="2 3">NCTC12149</strain>
    </source>
</reference>
<name>A0AAJ4XEC0_9SPHI</name>
<dbReference type="RefSeq" id="WP_093099149.1">
    <property type="nucleotide sequence ID" value="NZ_DAMBSL010000001.1"/>
</dbReference>
<feature type="chain" id="PRO_5042510586" description="Outer membrane protein beta-barrel domain-containing protein" evidence="1">
    <location>
        <begin position="20"/>
        <end position="179"/>
    </location>
</feature>
<dbReference type="KEGG" id="smiz:4412673_03600"/>
<dbReference type="Proteomes" id="UP000215355">
    <property type="component" value="Chromosome 1"/>
</dbReference>
<gene>
    <name evidence="2" type="ORF">SAMEA4412673_03600</name>
</gene>
<dbReference type="EMBL" id="LT906468">
    <property type="protein sequence ID" value="SNV60365.1"/>
    <property type="molecule type" value="Genomic_DNA"/>
</dbReference>
<accession>A0AAJ4XEC0</accession>
<evidence type="ECO:0008006" key="4">
    <source>
        <dbReference type="Google" id="ProtNLM"/>
    </source>
</evidence>
<organism evidence="2 3">
    <name type="scientific">Sphingobacterium mizutaii</name>
    <dbReference type="NCBI Taxonomy" id="1010"/>
    <lineage>
        <taxon>Bacteria</taxon>
        <taxon>Pseudomonadati</taxon>
        <taxon>Bacteroidota</taxon>
        <taxon>Sphingobacteriia</taxon>
        <taxon>Sphingobacteriales</taxon>
        <taxon>Sphingobacteriaceae</taxon>
        <taxon>Sphingobacterium</taxon>
    </lineage>
</organism>
<feature type="signal peptide" evidence="1">
    <location>
        <begin position="1"/>
        <end position="19"/>
    </location>
</feature>
<protein>
    <recommendedName>
        <fullName evidence="4">Outer membrane protein beta-barrel domain-containing protein</fullName>
    </recommendedName>
</protein>
<evidence type="ECO:0000313" key="3">
    <source>
        <dbReference type="Proteomes" id="UP000215355"/>
    </source>
</evidence>
<proteinExistence type="predicted"/>
<sequence length="179" mass="18752">MKKTIFTLMAVIVAIATQAQQFQNGTTTANLGIGLGTALGGLGKARPAISVSIDHGMWGIGGPGVISLGGYVGNTGYKYDGLGYTAKWNYTIVGVRGAYHYNGFTNVPKLDVYGGAMFGYNFVKYSSDGDDSTIADSYGSGLGLSGFLGGRWFFAQRIGAYAELGYGVSVLNAGITYKF</sequence>